<keyword evidence="1" id="KW-0812">Transmembrane</keyword>
<proteinExistence type="predicted"/>
<evidence type="ECO:0000256" key="1">
    <source>
        <dbReference type="SAM" id="Phobius"/>
    </source>
</evidence>
<feature type="transmembrane region" description="Helical" evidence="1">
    <location>
        <begin position="177"/>
        <end position="196"/>
    </location>
</feature>
<feature type="transmembrane region" description="Helical" evidence="1">
    <location>
        <begin position="202"/>
        <end position="222"/>
    </location>
</feature>
<feature type="transmembrane region" description="Helical" evidence="1">
    <location>
        <begin position="145"/>
        <end position="165"/>
    </location>
</feature>
<dbReference type="Pfam" id="PF14329">
    <property type="entry name" value="DUF4386"/>
    <property type="match status" value="1"/>
</dbReference>
<organism evidence="2 3">
    <name type="scientific">Candidatus Dojkabacteria bacterium</name>
    <dbReference type="NCBI Taxonomy" id="2099670"/>
    <lineage>
        <taxon>Bacteria</taxon>
        <taxon>Candidatus Dojkabacteria</taxon>
    </lineage>
</organism>
<name>A0A955LAT7_9BACT</name>
<accession>A0A955LAT7</accession>
<sequence length="228" mass="25580">MFNLNTLSHKQIVNYLRVMYPLWMIVGMFSLLYIPSLIIGENAAETANNIIQNETTFRLGIASGLITQLFQVVVVLFIYKLFASIDSAYSKFLVISALVGVPISMASYVFKLGAIELVHGGSYLSSFDTAQLQSLAMYAFNLSEHMVEIASIFWGIWLLPIGYLVIKSKYMPKFIGWALYAGGIGYLISAFTNFIMPDAEVLLSLAEVLTFGEMIFIFWLLFRGIKTK</sequence>
<evidence type="ECO:0000313" key="3">
    <source>
        <dbReference type="Proteomes" id="UP000714915"/>
    </source>
</evidence>
<reference evidence="2" key="2">
    <citation type="journal article" date="2021" name="Microbiome">
        <title>Successional dynamics and alternative stable states in a saline activated sludge microbial community over 9 years.</title>
        <authorList>
            <person name="Wang Y."/>
            <person name="Ye J."/>
            <person name="Ju F."/>
            <person name="Liu L."/>
            <person name="Boyd J.A."/>
            <person name="Deng Y."/>
            <person name="Parks D.H."/>
            <person name="Jiang X."/>
            <person name="Yin X."/>
            <person name="Woodcroft B.J."/>
            <person name="Tyson G.W."/>
            <person name="Hugenholtz P."/>
            <person name="Polz M.F."/>
            <person name="Zhang T."/>
        </authorList>
    </citation>
    <scope>NUCLEOTIDE SEQUENCE</scope>
    <source>
        <strain evidence="2">HKST-UBA09</strain>
    </source>
</reference>
<dbReference type="InterPro" id="IPR025495">
    <property type="entry name" value="DUF4386"/>
</dbReference>
<keyword evidence="1" id="KW-0472">Membrane</keyword>
<gene>
    <name evidence="2" type="ORF">KC669_01795</name>
</gene>
<reference evidence="2" key="1">
    <citation type="submission" date="2020-04" db="EMBL/GenBank/DDBJ databases">
        <authorList>
            <person name="Zhang T."/>
        </authorList>
    </citation>
    <scope>NUCLEOTIDE SEQUENCE</scope>
    <source>
        <strain evidence="2">HKST-UBA09</strain>
    </source>
</reference>
<comment type="caution">
    <text evidence="2">The sequence shown here is derived from an EMBL/GenBank/DDBJ whole genome shotgun (WGS) entry which is preliminary data.</text>
</comment>
<dbReference type="AlphaFoldDB" id="A0A955LAT7"/>
<feature type="transmembrane region" description="Helical" evidence="1">
    <location>
        <begin position="20"/>
        <end position="39"/>
    </location>
</feature>
<keyword evidence="1" id="KW-1133">Transmembrane helix</keyword>
<protein>
    <submittedName>
        <fullName evidence="2">DUF4386 domain-containing protein</fullName>
    </submittedName>
</protein>
<evidence type="ECO:0000313" key="2">
    <source>
        <dbReference type="EMBL" id="MCA9386745.1"/>
    </source>
</evidence>
<feature type="transmembrane region" description="Helical" evidence="1">
    <location>
        <begin position="91"/>
        <end position="110"/>
    </location>
</feature>
<feature type="transmembrane region" description="Helical" evidence="1">
    <location>
        <begin position="59"/>
        <end position="79"/>
    </location>
</feature>
<dbReference type="Proteomes" id="UP000714915">
    <property type="component" value="Unassembled WGS sequence"/>
</dbReference>
<dbReference type="EMBL" id="JAGQLF010000014">
    <property type="protein sequence ID" value="MCA9386745.1"/>
    <property type="molecule type" value="Genomic_DNA"/>
</dbReference>